<reference evidence="9" key="2">
    <citation type="submission" date="2014-06" db="EMBL/GenBank/DDBJ databases">
        <title>The complete genome of Blastobotrys (Arxula) adeninivorans LS3 - a yeast of biotechnological interest.</title>
        <authorList>
            <person name="Kunze G."/>
            <person name="Gaillardin C."/>
            <person name="Czernicka M."/>
            <person name="Durrens P."/>
            <person name="Martin T."/>
            <person name="Boer E."/>
            <person name="Gabaldon T."/>
            <person name="Cruz J."/>
            <person name="Talla E."/>
            <person name="Marck C."/>
            <person name="Goffeau A."/>
            <person name="Barbe V."/>
            <person name="Baret P."/>
            <person name="Baronian K."/>
            <person name="Beier S."/>
            <person name="Bleykasten C."/>
            <person name="Bode R."/>
            <person name="Casaregola S."/>
            <person name="Despons L."/>
            <person name="Fairhead C."/>
            <person name="Giersberg M."/>
            <person name="Gierski P."/>
            <person name="Hahnel U."/>
            <person name="Hartmann A."/>
            <person name="Jankowska D."/>
            <person name="Jubin C."/>
            <person name="Jung P."/>
            <person name="Lafontaine I."/>
            <person name="Leh-Louis V."/>
            <person name="Lemaire M."/>
            <person name="Marcet-Houben M."/>
            <person name="Mascher M."/>
            <person name="Morel G."/>
            <person name="Richard G.-F."/>
            <person name="Riechen J."/>
            <person name="Sacerdot C."/>
            <person name="Sarkar A."/>
            <person name="Savel G."/>
            <person name="Schacherer J."/>
            <person name="Sherman D."/>
            <person name="Straub M.-L."/>
            <person name="Stein N."/>
            <person name="Thierry A."/>
            <person name="Trautwein-Schult A."/>
            <person name="Westhof E."/>
            <person name="Worch S."/>
            <person name="Dujon B."/>
            <person name="Souciet J.-L."/>
            <person name="Wincker P."/>
            <person name="Scholz U."/>
            <person name="Neuveglise N."/>
        </authorList>
    </citation>
    <scope>NUCLEOTIDE SEQUENCE</scope>
    <source>
        <strain evidence="9">LS3</strain>
    </source>
</reference>
<feature type="compositionally biased region" description="Low complexity" evidence="7">
    <location>
        <begin position="248"/>
        <end position="266"/>
    </location>
</feature>
<dbReference type="InterPro" id="IPR051089">
    <property type="entry name" value="prtT"/>
</dbReference>
<name>A0A060TCE2_BLAAD</name>
<keyword evidence="4" id="KW-0238">DNA-binding</keyword>
<dbReference type="PROSITE" id="PS00463">
    <property type="entry name" value="ZN2_CY6_FUNGAL_1"/>
    <property type="match status" value="1"/>
</dbReference>
<feature type="region of interest" description="Disordered" evidence="7">
    <location>
        <begin position="804"/>
        <end position="825"/>
    </location>
</feature>
<keyword evidence="5" id="KW-0804">Transcription</keyword>
<dbReference type="GO" id="GO:0000981">
    <property type="term" value="F:DNA-binding transcription factor activity, RNA polymerase II-specific"/>
    <property type="evidence" value="ECO:0007669"/>
    <property type="project" value="InterPro"/>
</dbReference>
<dbReference type="SMART" id="SM00066">
    <property type="entry name" value="GAL4"/>
    <property type="match status" value="1"/>
</dbReference>
<dbReference type="Pfam" id="PF04082">
    <property type="entry name" value="Fungal_trans"/>
    <property type="match status" value="1"/>
</dbReference>
<keyword evidence="6" id="KW-0539">Nucleus</keyword>
<feature type="compositionally biased region" description="Low complexity" evidence="7">
    <location>
        <begin position="200"/>
        <end position="219"/>
    </location>
</feature>
<dbReference type="EMBL" id="HG937694">
    <property type="protein sequence ID" value="CDP38725.1"/>
    <property type="molecule type" value="Genomic_DNA"/>
</dbReference>
<feature type="compositionally biased region" description="Basic residues" evidence="7">
    <location>
        <begin position="268"/>
        <end position="279"/>
    </location>
</feature>
<dbReference type="AlphaFoldDB" id="A0A060TCE2"/>
<dbReference type="PANTHER" id="PTHR31845">
    <property type="entry name" value="FINGER DOMAIN PROTEIN, PUTATIVE-RELATED"/>
    <property type="match status" value="1"/>
</dbReference>
<evidence type="ECO:0000259" key="8">
    <source>
        <dbReference type="PROSITE" id="PS50048"/>
    </source>
</evidence>
<evidence type="ECO:0000256" key="3">
    <source>
        <dbReference type="ARBA" id="ARBA00023015"/>
    </source>
</evidence>
<keyword evidence="3" id="KW-0805">Transcription regulation</keyword>
<dbReference type="PROSITE" id="PS50048">
    <property type="entry name" value="ZN2_CY6_FUNGAL_2"/>
    <property type="match status" value="1"/>
</dbReference>
<evidence type="ECO:0000256" key="4">
    <source>
        <dbReference type="ARBA" id="ARBA00023125"/>
    </source>
</evidence>
<feature type="region of interest" description="Disordered" evidence="7">
    <location>
        <begin position="145"/>
        <end position="290"/>
    </location>
</feature>
<comment type="subcellular location">
    <subcellularLocation>
        <location evidence="1">Nucleus</location>
    </subcellularLocation>
</comment>
<dbReference type="InterPro" id="IPR001138">
    <property type="entry name" value="Zn2Cys6_DnaBD"/>
</dbReference>
<dbReference type="Gene3D" id="4.10.240.10">
    <property type="entry name" value="Zn(2)-C6 fungal-type DNA-binding domain"/>
    <property type="match status" value="1"/>
</dbReference>
<keyword evidence="2" id="KW-0479">Metal-binding</keyword>
<evidence type="ECO:0000313" key="9">
    <source>
        <dbReference type="EMBL" id="CDP38725.1"/>
    </source>
</evidence>
<dbReference type="CDD" id="cd00067">
    <property type="entry name" value="GAL4"/>
    <property type="match status" value="1"/>
</dbReference>
<gene>
    <name evidence="9" type="ORF">GNLVRS02_ARAD1D41074g</name>
</gene>
<feature type="compositionally biased region" description="Polar residues" evidence="7">
    <location>
        <begin position="150"/>
        <end position="169"/>
    </location>
</feature>
<dbReference type="SUPFAM" id="SSF57701">
    <property type="entry name" value="Zn2/Cys6 DNA-binding domain"/>
    <property type="match status" value="1"/>
</dbReference>
<reference evidence="9" key="1">
    <citation type="submission" date="2014-02" db="EMBL/GenBank/DDBJ databases">
        <authorList>
            <person name="Genoscope - CEA"/>
        </authorList>
    </citation>
    <scope>NUCLEOTIDE SEQUENCE</scope>
    <source>
        <strain evidence="9">LS3</strain>
    </source>
</reference>
<dbReference type="GO" id="GO:0006351">
    <property type="term" value="P:DNA-templated transcription"/>
    <property type="evidence" value="ECO:0007669"/>
    <property type="project" value="InterPro"/>
</dbReference>
<proteinExistence type="predicted"/>
<sequence>MNAGMEARRSKACEHCRGLKVRCIPSDPANPQGRCVRCLKANRDCVFHTGPRKRTRKTDNRVAALERKLEVLSAAIEQTKGPGALEQLTGEDGNGYAVGTSGGTGAVPSIPSRGSISNVLPPLGGVGNYPSSSIGSRDSSISGAMFSDGVNGSESLPSSSGYGFQQRPYQNAQSFQPPHQQQQNHEQIPLGPQRPQPTSQFALPQQPQHRQQANQSSQFHMSATGVASPNTPLYAHKPEIKEGATGHLSEGSSELSPNSSNTPTSSVARHKLAKDRKHPAVNGTPEDLEVDLKNGKVDTGVDVFLLKDRLMSRWDILKLRSEKRMNYIEETPVHKTPSLNNDVVTMGIISYDDAVRRLDMYKNYILRLHPVVSVDVDCTVDQLRQEQPCLFLTIMSVTSLAVKASSDAHSNDNSETAMTLNIIAYQTVVYEAMVVGTKTFEILQCVLLLIFWYNEPELQSSSKHSQLAMLAVSIANDLGINGSAIMNKNPFAQKYDAIIRPQTLVDPTTIECRKTWLAVYCAVINISMIVRRPLVTLWSRYVEECCDVLENADIPFDQRRLALFARLTRVYEEISHAFAGEIRSVPCDVSDLRSKYLMKYFDNRLSELRQKYDSFMSPRFYAYYHAIRIFLHQWALYTPLNETGRAPFSEFSLALGTIKCTPEVVDCVSVCYSSGVECVESMANMPPEELAQLPMFSYTRAIFAVSMLLKLRALHLTTPQFRNACPVKDVLPLIETVVKKMDIVIRTYPYANSSVTFYIIVHILLVHFDRMLNWYFEMQNGGKPDTANGNTDSLRRLSMAAGKINQGQEGLGKRKRSVINDQNIPGSPLDILSSVAVGGMNSEATNDDNTNSTANHGSSDNVGEIAMSQWFMDGDFWKDLVPNVEAFSGYDLM</sequence>
<protein>
    <submittedName>
        <fullName evidence="9">ARAD1D41074p</fullName>
    </submittedName>
</protein>
<dbReference type="PhylomeDB" id="A0A060TCE2"/>
<dbReference type="InterPro" id="IPR036864">
    <property type="entry name" value="Zn2-C6_fun-type_DNA-bd_sf"/>
</dbReference>
<accession>A0A060TCE2</accession>
<dbReference type="GO" id="GO:0000976">
    <property type="term" value="F:transcription cis-regulatory region binding"/>
    <property type="evidence" value="ECO:0007669"/>
    <property type="project" value="TreeGrafter"/>
</dbReference>
<dbReference type="InterPro" id="IPR007219">
    <property type="entry name" value="XnlR_reg_dom"/>
</dbReference>
<dbReference type="CDD" id="cd12148">
    <property type="entry name" value="fungal_TF_MHR"/>
    <property type="match status" value="1"/>
</dbReference>
<feature type="compositionally biased region" description="Low complexity" evidence="7">
    <location>
        <begin position="170"/>
        <end position="187"/>
    </location>
</feature>
<evidence type="ECO:0000256" key="5">
    <source>
        <dbReference type="ARBA" id="ARBA00023163"/>
    </source>
</evidence>
<organism evidence="9">
    <name type="scientific">Blastobotrys adeninivorans</name>
    <name type="common">Yeast</name>
    <name type="synonym">Arxula adeninivorans</name>
    <dbReference type="NCBI Taxonomy" id="409370"/>
    <lineage>
        <taxon>Eukaryota</taxon>
        <taxon>Fungi</taxon>
        <taxon>Dikarya</taxon>
        <taxon>Ascomycota</taxon>
        <taxon>Saccharomycotina</taxon>
        <taxon>Dipodascomycetes</taxon>
        <taxon>Dipodascales</taxon>
        <taxon>Trichomonascaceae</taxon>
        <taxon>Blastobotrys</taxon>
    </lineage>
</organism>
<evidence type="ECO:0000256" key="2">
    <source>
        <dbReference type="ARBA" id="ARBA00022723"/>
    </source>
</evidence>
<evidence type="ECO:0000256" key="6">
    <source>
        <dbReference type="ARBA" id="ARBA00023242"/>
    </source>
</evidence>
<feature type="domain" description="Zn(2)-C6 fungal-type" evidence="8">
    <location>
        <begin position="12"/>
        <end position="47"/>
    </location>
</feature>
<dbReference type="PANTHER" id="PTHR31845:SF10">
    <property type="entry name" value="ZN(II)2CYS6 TRANSCRIPTION FACTOR (EUROFUNG)"/>
    <property type="match status" value="1"/>
</dbReference>
<evidence type="ECO:0000256" key="7">
    <source>
        <dbReference type="SAM" id="MobiDB-lite"/>
    </source>
</evidence>
<dbReference type="GO" id="GO:0005634">
    <property type="term" value="C:nucleus"/>
    <property type="evidence" value="ECO:0007669"/>
    <property type="project" value="UniProtKB-SubCell"/>
</dbReference>
<evidence type="ECO:0000256" key="1">
    <source>
        <dbReference type="ARBA" id="ARBA00004123"/>
    </source>
</evidence>
<dbReference type="GO" id="GO:0008270">
    <property type="term" value="F:zinc ion binding"/>
    <property type="evidence" value="ECO:0007669"/>
    <property type="project" value="InterPro"/>
</dbReference>